<dbReference type="SUPFAM" id="SSF110849">
    <property type="entry name" value="ParB/Sulfiredoxin"/>
    <property type="match status" value="1"/>
</dbReference>
<feature type="compositionally biased region" description="Low complexity" evidence="1">
    <location>
        <begin position="288"/>
        <end position="303"/>
    </location>
</feature>
<feature type="compositionally biased region" description="Polar residues" evidence="1">
    <location>
        <begin position="304"/>
        <end position="318"/>
    </location>
</feature>
<organism evidence="2">
    <name type="scientific">uncultured Desulfovibrio sp</name>
    <dbReference type="NCBI Taxonomy" id="167968"/>
    <lineage>
        <taxon>Bacteria</taxon>
        <taxon>Pseudomonadati</taxon>
        <taxon>Thermodesulfobacteriota</taxon>
        <taxon>Desulfovibrionia</taxon>
        <taxon>Desulfovibrionales</taxon>
        <taxon>Desulfovibrionaceae</taxon>
        <taxon>Desulfovibrio</taxon>
        <taxon>environmental samples</taxon>
    </lineage>
</organism>
<dbReference type="EMBL" id="FLUP01000001">
    <property type="protein sequence ID" value="SBV91445.1"/>
    <property type="molecule type" value="Genomic_DNA"/>
</dbReference>
<dbReference type="InterPro" id="IPR036086">
    <property type="entry name" value="ParB/Sulfiredoxin_sf"/>
</dbReference>
<accession>A0A212IX01</accession>
<feature type="region of interest" description="Disordered" evidence="1">
    <location>
        <begin position="271"/>
        <end position="331"/>
    </location>
</feature>
<gene>
    <name evidence="2" type="ORF">KM92DES2_10134</name>
</gene>
<evidence type="ECO:0000256" key="1">
    <source>
        <dbReference type="SAM" id="MobiDB-lite"/>
    </source>
</evidence>
<reference evidence="2" key="1">
    <citation type="submission" date="2016-04" db="EMBL/GenBank/DDBJ databases">
        <authorList>
            <person name="Evans L.H."/>
            <person name="Alamgir A."/>
            <person name="Owens N."/>
            <person name="Weber N.D."/>
            <person name="Virtaneva K."/>
            <person name="Barbian K."/>
            <person name="Babar A."/>
            <person name="Rosenke K."/>
        </authorList>
    </citation>
    <scope>NUCLEOTIDE SEQUENCE</scope>
    <source>
        <strain evidence="2">92-2</strain>
    </source>
</reference>
<dbReference type="RefSeq" id="WP_296934871.1">
    <property type="nucleotide sequence ID" value="NZ_LT598928.1"/>
</dbReference>
<name>A0A212IX01_9BACT</name>
<sequence>MGRKDFTLLTDVDVIDDILLDERNPRIRAAGSQQDCIDRVLRKREQMQNLIESIAKEGLSTTPILLTSSATEKGKWVVKDGNRRVTALKLLNDPSLCTDPEFNQKIVAIADAHKDNIPRKIDCLSSENPEAIAREVVLRHSGELGGVGQIDWSSYLRTIYLLNNDIAADYKRAGQYLLWAENHGIVVDDDFPITNVSRFLSVKNIRALGLDVVDDELALNIDIKTAINMATRIIDDFGAKKKSVNSVFTPELAEKYLNEVRKDLGLLPINTPLPVSSPTMPPSTGAKAPAPVASPTSASDTSPLVSNAPATTGTSETATPKPKVGRPPAKPSWDRRKLFWVGAPQPSIPSSETKMRGVLLEIGQIKDVRVTPLTTAFLIRALIELSEKHYRTKYGLDDKRKLADNITAACDSMVEKKYLTPSQMQLVKSYTVTKKDDVGIFNVDTLQKYLHRETHLPAPQTINMFWDELYSFVHACWK</sequence>
<dbReference type="AlphaFoldDB" id="A0A212IX01"/>
<dbReference type="Gene3D" id="3.90.1530.10">
    <property type="entry name" value="Conserved hypothetical protein from pyrococcus furiosus pfu- 392566-001, ParB domain"/>
    <property type="match status" value="1"/>
</dbReference>
<proteinExistence type="predicted"/>
<evidence type="ECO:0000313" key="2">
    <source>
        <dbReference type="EMBL" id="SBV91445.1"/>
    </source>
</evidence>
<protein>
    <submittedName>
        <fullName evidence="2">Uncharacterized protein</fullName>
    </submittedName>
</protein>